<evidence type="ECO:0000256" key="2">
    <source>
        <dbReference type="ARBA" id="ARBA00022642"/>
    </source>
</evidence>
<evidence type="ECO:0000256" key="6">
    <source>
        <dbReference type="HAMAP-Rule" id="MF_01265"/>
    </source>
</evidence>
<evidence type="ECO:0000256" key="5">
    <source>
        <dbReference type="ARBA" id="ARBA00023027"/>
    </source>
</evidence>
<evidence type="ECO:0000256" key="1">
    <source>
        <dbReference type="ARBA" id="ARBA00008331"/>
    </source>
</evidence>
<dbReference type="EC" id="1.4.1.21" evidence="6"/>
<evidence type="ECO:0000256" key="3">
    <source>
        <dbReference type="ARBA" id="ARBA00022857"/>
    </source>
</evidence>
<dbReference type="RefSeq" id="WP_155167852.1">
    <property type="nucleotide sequence ID" value="NZ_WNCA01000002.1"/>
</dbReference>
<dbReference type="HAMAP" id="MF_01265">
    <property type="entry name" value="NadX"/>
    <property type="match status" value="1"/>
</dbReference>
<proteinExistence type="inferred from homology"/>
<dbReference type="AlphaFoldDB" id="A0A6I3RYH2"/>
<dbReference type="PIRSF" id="PIRSF005227">
    <property type="entry name" value="Asp_dh_NAD_syn"/>
    <property type="match status" value="1"/>
</dbReference>
<dbReference type="PANTHER" id="PTHR31873:SF6">
    <property type="entry name" value="ASPARTATE DEHYDROGENASE DOMAIN-CONTAINING PROTEIN"/>
    <property type="match status" value="1"/>
</dbReference>
<gene>
    <name evidence="6" type="primary">nadX</name>
    <name evidence="9" type="ORF">GMD42_01030</name>
</gene>
<dbReference type="GO" id="GO:0009435">
    <property type="term" value="P:NAD+ biosynthetic process"/>
    <property type="evidence" value="ECO:0007669"/>
    <property type="project" value="UniProtKB-UniRule"/>
</dbReference>
<comment type="catalytic activity">
    <reaction evidence="6">
        <text>L-aspartate + NADP(+) + H2O = oxaloacetate + NH4(+) + NADPH + H(+)</text>
        <dbReference type="Rhea" id="RHEA:11784"/>
        <dbReference type="ChEBI" id="CHEBI:15377"/>
        <dbReference type="ChEBI" id="CHEBI:15378"/>
        <dbReference type="ChEBI" id="CHEBI:16452"/>
        <dbReference type="ChEBI" id="CHEBI:28938"/>
        <dbReference type="ChEBI" id="CHEBI:29991"/>
        <dbReference type="ChEBI" id="CHEBI:57783"/>
        <dbReference type="ChEBI" id="CHEBI:58349"/>
        <dbReference type="EC" id="1.4.1.21"/>
    </reaction>
</comment>
<keyword evidence="3 6" id="KW-0521">NADP</keyword>
<protein>
    <recommendedName>
        <fullName evidence="6">L-aspartate dehydrogenase</fullName>
        <ecNumber evidence="6">1.4.1.21</ecNumber>
    </recommendedName>
</protein>
<feature type="binding site" evidence="6">
    <location>
        <position position="123"/>
    </location>
    <ligand>
        <name>NAD(+)</name>
        <dbReference type="ChEBI" id="CHEBI:57540"/>
    </ligand>
</feature>
<comment type="function">
    <text evidence="6">Specifically catalyzes the NAD or NADP-dependent dehydrogenation of L-aspartate to iminoaspartate.</text>
</comment>
<evidence type="ECO:0000259" key="8">
    <source>
        <dbReference type="Pfam" id="PF03447"/>
    </source>
</evidence>
<comment type="catalytic activity">
    <reaction evidence="6">
        <text>L-aspartate + NAD(+) + H2O = oxaloacetate + NH4(+) + NADH + H(+)</text>
        <dbReference type="Rhea" id="RHEA:11788"/>
        <dbReference type="ChEBI" id="CHEBI:15377"/>
        <dbReference type="ChEBI" id="CHEBI:15378"/>
        <dbReference type="ChEBI" id="CHEBI:16452"/>
        <dbReference type="ChEBI" id="CHEBI:28938"/>
        <dbReference type="ChEBI" id="CHEBI:29991"/>
        <dbReference type="ChEBI" id="CHEBI:57540"/>
        <dbReference type="ChEBI" id="CHEBI:57945"/>
        <dbReference type="EC" id="1.4.1.21"/>
    </reaction>
</comment>
<name>A0A6I3RYH2_9BURK</name>
<dbReference type="InterPro" id="IPR036291">
    <property type="entry name" value="NAD(P)-bd_dom_sf"/>
</dbReference>
<feature type="active site" evidence="6">
    <location>
        <position position="218"/>
    </location>
</feature>
<dbReference type="GO" id="GO:0016639">
    <property type="term" value="F:oxidoreductase activity, acting on the CH-NH2 group of donors, NAD or NADP as acceptor"/>
    <property type="evidence" value="ECO:0007669"/>
    <property type="project" value="UniProtKB-UniRule"/>
</dbReference>
<dbReference type="Gene3D" id="3.40.50.720">
    <property type="entry name" value="NAD(P)-binding Rossmann-like Domain"/>
    <property type="match status" value="1"/>
</dbReference>
<dbReference type="SUPFAM" id="SSF55347">
    <property type="entry name" value="Glyceraldehyde-3-phosphate dehydrogenase-like, C-terminal domain"/>
    <property type="match status" value="1"/>
</dbReference>
<evidence type="ECO:0000313" key="10">
    <source>
        <dbReference type="Proteomes" id="UP000462362"/>
    </source>
</evidence>
<accession>A0A6I3RYH2</accession>
<dbReference type="PANTHER" id="PTHR31873">
    <property type="entry name" value="L-ASPARTATE DEHYDROGENASE-RELATED"/>
    <property type="match status" value="1"/>
</dbReference>
<feature type="binding site" evidence="6">
    <location>
        <position position="189"/>
    </location>
    <ligand>
        <name>NAD(+)</name>
        <dbReference type="ChEBI" id="CHEBI:57540"/>
    </ligand>
</feature>
<keyword evidence="2 6" id="KW-0662">Pyridine nucleotide biosynthesis</keyword>
<dbReference type="InterPro" id="IPR011182">
    <property type="entry name" value="L-Asp_DH"/>
</dbReference>
<sequence length="266" mass="28174">MSLVSVIGAGSLANVFANVLHDFLPEFKLHSVLARNQEKVQVFASKYNCSAVFSFEDFLKNAAPVVVELAGGAALKEYTLPILKSGRTLICLSSGAFTDDAFKQEAICTAAKNNGRICIVNGAIGGLDFLQTCALQRGASEVVIETTKSPKSLLGAPALEGKTLDLTKKMVVFEGGVQEAIKGFPKNINVGVITALASENPHTKVKIVSDPEVHSNTHKIIYRSALADAVMEFSGKPDPANPKSSTTAALSAAACLKNLYSPISFW</sequence>
<dbReference type="Proteomes" id="UP000462362">
    <property type="component" value="Unassembled WGS sequence"/>
</dbReference>
<dbReference type="InterPro" id="IPR020626">
    <property type="entry name" value="Asp_DH_prok"/>
</dbReference>
<organism evidence="9 10">
    <name type="scientific">Parasutterella excrementihominis</name>
    <dbReference type="NCBI Taxonomy" id="487175"/>
    <lineage>
        <taxon>Bacteria</taxon>
        <taxon>Pseudomonadati</taxon>
        <taxon>Pseudomonadota</taxon>
        <taxon>Betaproteobacteria</taxon>
        <taxon>Burkholderiales</taxon>
        <taxon>Sutterellaceae</taxon>
        <taxon>Parasutterella</taxon>
    </lineage>
</organism>
<feature type="domain" description="Aspartate dehydrogenase" evidence="7">
    <location>
        <begin position="167"/>
        <end position="252"/>
    </location>
</feature>
<keyword evidence="5 6" id="KW-0520">NAD</keyword>
<comment type="similarity">
    <text evidence="1 6">Belongs to the L-aspartate dehydrogenase family.</text>
</comment>
<dbReference type="Pfam" id="PF01958">
    <property type="entry name" value="Asp_DH_C"/>
    <property type="match status" value="1"/>
</dbReference>
<dbReference type="InterPro" id="IPR002811">
    <property type="entry name" value="Asp_DH"/>
</dbReference>
<dbReference type="UniPathway" id="UPA00253">
    <property type="reaction ID" value="UER00456"/>
</dbReference>
<feature type="domain" description="Aspartate/homoserine dehydrogenase NAD-binding" evidence="8">
    <location>
        <begin position="8"/>
        <end position="119"/>
    </location>
</feature>
<dbReference type="Pfam" id="PF03447">
    <property type="entry name" value="NAD_binding_3"/>
    <property type="match status" value="1"/>
</dbReference>
<dbReference type="Gene3D" id="3.30.360.10">
    <property type="entry name" value="Dihydrodipicolinate Reductase, domain 2"/>
    <property type="match status" value="1"/>
</dbReference>
<reference evidence="9 10" key="1">
    <citation type="journal article" date="2019" name="Nat. Med.">
        <title>A library of human gut bacterial isolates paired with longitudinal multiomics data enables mechanistic microbiome research.</title>
        <authorList>
            <person name="Poyet M."/>
            <person name="Groussin M."/>
            <person name="Gibbons S.M."/>
            <person name="Avila-Pacheco J."/>
            <person name="Jiang X."/>
            <person name="Kearney S.M."/>
            <person name="Perrotta A.R."/>
            <person name="Berdy B."/>
            <person name="Zhao S."/>
            <person name="Lieberman T.D."/>
            <person name="Swanson P.K."/>
            <person name="Smith M."/>
            <person name="Roesemann S."/>
            <person name="Alexander J.E."/>
            <person name="Rich S.A."/>
            <person name="Livny J."/>
            <person name="Vlamakis H."/>
            <person name="Clish C."/>
            <person name="Bullock K."/>
            <person name="Deik A."/>
            <person name="Scott J."/>
            <person name="Pierce K.A."/>
            <person name="Xavier R.J."/>
            <person name="Alm E.J."/>
        </authorList>
    </citation>
    <scope>NUCLEOTIDE SEQUENCE [LARGE SCALE GENOMIC DNA]</scope>
    <source>
        <strain evidence="9 10">BIOML-A2</strain>
    </source>
</reference>
<dbReference type="InterPro" id="IPR005106">
    <property type="entry name" value="Asp/hSer_DH_NAD-bd"/>
</dbReference>
<evidence type="ECO:0000259" key="7">
    <source>
        <dbReference type="Pfam" id="PF01958"/>
    </source>
</evidence>
<comment type="caution">
    <text evidence="9">The sequence shown here is derived from an EMBL/GenBank/DDBJ whole genome shotgun (WGS) entry which is preliminary data.</text>
</comment>
<dbReference type="GO" id="GO:0051287">
    <property type="term" value="F:NAD binding"/>
    <property type="evidence" value="ECO:0007669"/>
    <property type="project" value="UniProtKB-UniRule"/>
</dbReference>
<comment type="pathway">
    <text evidence="6">Cofactor biosynthesis; NAD(+) biosynthesis; iminoaspartate from L-aspartate (dehydrogenase route): step 1/1.</text>
</comment>
<dbReference type="SUPFAM" id="SSF51735">
    <property type="entry name" value="NAD(P)-binding Rossmann-fold domains"/>
    <property type="match status" value="1"/>
</dbReference>
<keyword evidence="4 6" id="KW-0560">Oxidoreductase</keyword>
<dbReference type="EMBL" id="WNCL01000002">
    <property type="protein sequence ID" value="MTU42225.1"/>
    <property type="molecule type" value="Genomic_DNA"/>
</dbReference>
<evidence type="ECO:0000256" key="4">
    <source>
        <dbReference type="ARBA" id="ARBA00023002"/>
    </source>
</evidence>
<dbReference type="GO" id="GO:0050661">
    <property type="term" value="F:NADP binding"/>
    <property type="evidence" value="ECO:0007669"/>
    <property type="project" value="UniProtKB-UniRule"/>
</dbReference>
<comment type="miscellaneous">
    <text evidence="6">The iminoaspartate product is unstable in aqueous solution and can decompose to oxaloacetate and ammonia.</text>
</comment>
<evidence type="ECO:0000313" key="9">
    <source>
        <dbReference type="EMBL" id="MTU42225.1"/>
    </source>
</evidence>
<dbReference type="GO" id="GO:0033735">
    <property type="term" value="F:aspartate dehydrogenase [NAD(P)+] activity"/>
    <property type="evidence" value="ECO:0007669"/>
    <property type="project" value="UniProtKB-EC"/>
</dbReference>